<name>A0A8J5LGR2_ZINOF</name>
<feature type="compositionally biased region" description="Low complexity" evidence="4">
    <location>
        <begin position="315"/>
        <end position="324"/>
    </location>
</feature>
<dbReference type="AlphaFoldDB" id="A0A8J5LGR2"/>
<dbReference type="InterPro" id="IPR025064">
    <property type="entry name" value="DUF4005"/>
</dbReference>
<evidence type="ECO:0000313" key="7">
    <source>
        <dbReference type="Proteomes" id="UP000734854"/>
    </source>
</evidence>
<dbReference type="PANTHER" id="PTHR32295">
    <property type="entry name" value="IQ-DOMAIN 5-RELATED"/>
    <property type="match status" value="1"/>
</dbReference>
<dbReference type="GO" id="GO:0005516">
    <property type="term" value="F:calmodulin binding"/>
    <property type="evidence" value="ECO:0007669"/>
    <property type="project" value="UniProtKB-KW"/>
</dbReference>
<organism evidence="6 7">
    <name type="scientific">Zingiber officinale</name>
    <name type="common">Ginger</name>
    <name type="synonym">Amomum zingiber</name>
    <dbReference type="NCBI Taxonomy" id="94328"/>
    <lineage>
        <taxon>Eukaryota</taxon>
        <taxon>Viridiplantae</taxon>
        <taxon>Streptophyta</taxon>
        <taxon>Embryophyta</taxon>
        <taxon>Tracheophyta</taxon>
        <taxon>Spermatophyta</taxon>
        <taxon>Magnoliopsida</taxon>
        <taxon>Liliopsida</taxon>
        <taxon>Zingiberales</taxon>
        <taxon>Zingiberaceae</taxon>
        <taxon>Zingiber</taxon>
    </lineage>
</organism>
<evidence type="ECO:0000313" key="6">
    <source>
        <dbReference type="EMBL" id="KAG6526318.1"/>
    </source>
</evidence>
<feature type="region of interest" description="Disordered" evidence="4">
    <location>
        <begin position="238"/>
        <end position="299"/>
    </location>
</feature>
<evidence type="ECO:0000259" key="5">
    <source>
        <dbReference type="Pfam" id="PF13178"/>
    </source>
</evidence>
<comment type="subunit">
    <text evidence="3">Binds to multiple calmodulin (CaM) in the presence of Ca(2+) and CaM-like proteins.</text>
</comment>
<keyword evidence="1" id="KW-0112">Calmodulin-binding</keyword>
<evidence type="ECO:0000256" key="4">
    <source>
        <dbReference type="SAM" id="MobiDB-lite"/>
    </source>
</evidence>
<feature type="region of interest" description="Disordered" evidence="4">
    <location>
        <begin position="1"/>
        <end position="25"/>
    </location>
</feature>
<feature type="domain" description="DUF4005" evidence="5">
    <location>
        <begin position="255"/>
        <end position="322"/>
    </location>
</feature>
<gene>
    <name evidence="6" type="ORF">ZIOFF_016301</name>
</gene>
<evidence type="ECO:0000256" key="1">
    <source>
        <dbReference type="ARBA" id="ARBA00022860"/>
    </source>
</evidence>
<reference evidence="6 7" key="1">
    <citation type="submission" date="2020-08" db="EMBL/GenBank/DDBJ databases">
        <title>Plant Genome Project.</title>
        <authorList>
            <person name="Zhang R.-G."/>
        </authorList>
    </citation>
    <scope>NUCLEOTIDE SEQUENCE [LARGE SCALE GENOMIC DNA]</scope>
    <source>
        <tissue evidence="6">Rhizome</tissue>
    </source>
</reference>
<dbReference type="Pfam" id="PF00612">
    <property type="entry name" value="IQ"/>
    <property type="match status" value="1"/>
</dbReference>
<dbReference type="InterPro" id="IPR000048">
    <property type="entry name" value="IQ_motif_EF-hand-BS"/>
</dbReference>
<dbReference type="EMBL" id="JACMSC010000004">
    <property type="protein sequence ID" value="KAG6526318.1"/>
    <property type="molecule type" value="Genomic_DNA"/>
</dbReference>
<dbReference type="Gene3D" id="1.20.5.190">
    <property type="match status" value="1"/>
</dbReference>
<dbReference type="Pfam" id="PF13178">
    <property type="entry name" value="DUF4005"/>
    <property type="match status" value="1"/>
</dbReference>
<sequence>MNLIFPSDDEEMGEKEEAPDPPRGRRVMKKRWGFGMSKHGQISTFIHGEPSSIEKILEDAESECRRRRVQTTIELDHARVSAIKIQAAYRGYRARRRYKALRGMMRLQRTVRGQEVKRQMANTMRHMQRLVRAQSQVQAWRSRMAETRRLQLLRHAERNLPPQAISEEAVGGHGGWDDSLLAKEQLEARMRRKVEAVAKRERALAYAYSPHLLEATHESTEAMLTGAAPRWWTWLERQAPPSEPPAAGHSRPKQAEADAASLTSCPPFAAPNYMTPTASAKAKARAAPNPQQEPRKKRFSFGLSQSISSLFAGKETAAAAAGTERSGGRQRRHRPTRSVGSVSMDSAMSVPVGAVARRSFVK</sequence>
<evidence type="ECO:0000256" key="2">
    <source>
        <dbReference type="ARBA" id="ARBA00024341"/>
    </source>
</evidence>
<dbReference type="SMART" id="SM00015">
    <property type="entry name" value="IQ"/>
    <property type="match status" value="1"/>
</dbReference>
<comment type="caution">
    <text evidence="6">The sequence shown here is derived from an EMBL/GenBank/DDBJ whole genome shotgun (WGS) entry which is preliminary data.</text>
</comment>
<feature type="compositionally biased region" description="Low complexity" evidence="4">
    <location>
        <begin position="278"/>
        <end position="287"/>
    </location>
</feature>
<feature type="region of interest" description="Disordered" evidence="4">
    <location>
        <begin position="315"/>
        <end position="345"/>
    </location>
</feature>
<comment type="similarity">
    <text evidence="2">Belongs to the IQD family.</text>
</comment>
<proteinExistence type="inferred from homology"/>
<keyword evidence="7" id="KW-1185">Reference proteome</keyword>
<accession>A0A8J5LGR2</accession>
<evidence type="ECO:0000256" key="3">
    <source>
        <dbReference type="ARBA" id="ARBA00024378"/>
    </source>
</evidence>
<protein>
    <recommendedName>
        <fullName evidence="5">DUF4005 domain-containing protein</fullName>
    </recommendedName>
</protein>
<dbReference type="PANTHER" id="PTHR32295:SF113">
    <property type="entry name" value="PROTEIN IQ-DOMAIN 14"/>
    <property type="match status" value="1"/>
</dbReference>
<dbReference type="PROSITE" id="PS50096">
    <property type="entry name" value="IQ"/>
    <property type="match status" value="2"/>
</dbReference>
<dbReference type="Proteomes" id="UP000734854">
    <property type="component" value="Unassembled WGS sequence"/>
</dbReference>